<evidence type="ECO:0000256" key="1">
    <source>
        <dbReference type="SAM" id="MobiDB-lite"/>
    </source>
</evidence>
<sequence>MADFMAVIRRAVDGLSNNTPEMRAKVYDKARAAVVRQLENMSPRPPEHMLQRQLEKLDAAIREVEAEHAEALPDGNEAEPVVASPEIAQDFVEPARPVDDAVEQAPPVESAQVAPHADNGAVQDSWNERQAEAETKPVEPVHYSDDGDWAAEHMATPASPPVDAPVESAWPSSDVAEPTPQPVVAAPETVAADERSQPLDMWGDDDRAVEPDLAYPQSQAEPADFPAQPAVVPPDARADLPPAETSDWHAPDESNLAPIWGQEEEVYPRQSEAQVAPSADHSSIEPSLDLEPQSGRDRSFAAASAMPAVSDIDDWLANHVPATVSPSTSSAVADPWDMPVDSLSVSEPVPHFQEPTVTPTSESFASVDPVTAYDVNVSSPPAAEPEPFAPWDVPPPLDANGNKAADDFSQWFQDPVDLNAKASDLSIKGEAKAEEWLDPTAELLAHPAAVNSAAAADPMASVLQPSPQPSYRLEPRRSRSYAPIIAAAVGILVLAGGGFAGWTYRDQVASLFGGASAPEVTTAEDQPPATQAPAAEQPVAAAVPEADSGPQKFTQRLRADGTEVDPGAAPAPEGTVENRTVSGQTVASATEPTDAIASEPALSAPSATIPTTPGAAPIAGDKVFLYEERIGQSSPTAIPGGVVWTALREVGADGKPDPQIQGRINIPERGISALLTIKRNTDSSLPASHIIEVVFSVPPGFEGGAIDNLQRIAMKTTEQDRGDPLVAVAAKVTDDTYLIALNDFEEVVQRNLDLMRNRGWIDIPVTYRNGRRALLTLDKGTDGTRIFNEVIQEWNAL</sequence>
<accession>A0ABX6QRJ0</accession>
<evidence type="ECO:0000256" key="2">
    <source>
        <dbReference type="SAM" id="Phobius"/>
    </source>
</evidence>
<proteinExistence type="predicted"/>
<feature type="transmembrane region" description="Helical" evidence="2">
    <location>
        <begin position="481"/>
        <end position="502"/>
    </location>
</feature>
<organism evidence="3 4">
    <name type="scientific">Peteryoungia desertarenae</name>
    <dbReference type="NCBI Taxonomy" id="1813451"/>
    <lineage>
        <taxon>Bacteria</taxon>
        <taxon>Pseudomonadati</taxon>
        <taxon>Pseudomonadota</taxon>
        <taxon>Alphaproteobacteria</taxon>
        <taxon>Hyphomicrobiales</taxon>
        <taxon>Rhizobiaceae</taxon>
        <taxon>Peteryoungia</taxon>
    </lineage>
</organism>
<keyword evidence="2" id="KW-1133">Transmembrane helix</keyword>
<name>A0ABX6QRJ0_9HYPH</name>
<protein>
    <submittedName>
        <fullName evidence="3">Uncharacterized protein</fullName>
    </submittedName>
</protein>
<gene>
    <name evidence="3" type="ORF">FE840_017090</name>
</gene>
<evidence type="ECO:0000313" key="4">
    <source>
        <dbReference type="Proteomes" id="UP000308530"/>
    </source>
</evidence>
<dbReference type="EMBL" id="CP058350">
    <property type="protein sequence ID" value="QLF71129.1"/>
    <property type="molecule type" value="Genomic_DNA"/>
</dbReference>
<feature type="compositionally biased region" description="Polar residues" evidence="1">
    <location>
        <begin position="577"/>
        <end position="591"/>
    </location>
</feature>
<feature type="region of interest" description="Disordered" evidence="1">
    <location>
        <begin position="519"/>
        <end position="614"/>
    </location>
</feature>
<feature type="compositionally biased region" description="Low complexity" evidence="1">
    <location>
        <begin position="521"/>
        <end position="547"/>
    </location>
</feature>
<dbReference type="RefSeq" id="WP_138287824.1">
    <property type="nucleotide sequence ID" value="NZ_CP058350.1"/>
</dbReference>
<keyword evidence="2" id="KW-0812">Transmembrane</keyword>
<keyword evidence="4" id="KW-1185">Reference proteome</keyword>
<evidence type="ECO:0000313" key="3">
    <source>
        <dbReference type="EMBL" id="QLF71129.1"/>
    </source>
</evidence>
<dbReference type="Proteomes" id="UP000308530">
    <property type="component" value="Chromosome"/>
</dbReference>
<feature type="region of interest" description="Disordered" evidence="1">
    <location>
        <begin position="151"/>
        <end position="304"/>
    </location>
</feature>
<reference evidence="3 4" key="1">
    <citation type="submission" date="2020-06" db="EMBL/GenBank/DDBJ databases">
        <title>Genome sequence of Rhizobium sp strain ADMK78.</title>
        <authorList>
            <person name="Rahi P."/>
        </authorList>
    </citation>
    <scope>NUCLEOTIDE SEQUENCE [LARGE SCALE GENOMIC DNA]</scope>
    <source>
        <strain evidence="3 4">ADMK78</strain>
    </source>
</reference>
<keyword evidence="2" id="KW-0472">Membrane</keyword>